<name>A0A9P6KHV3_9FUNG</name>
<dbReference type="Gene3D" id="3.90.226.10">
    <property type="entry name" value="2-enoyl-CoA Hydratase, Chain A, domain 1"/>
    <property type="match status" value="1"/>
</dbReference>
<dbReference type="Proteomes" id="UP000780801">
    <property type="component" value="Unassembled WGS sequence"/>
</dbReference>
<gene>
    <name evidence="2" type="ORF">BGW38_001771</name>
</gene>
<evidence type="ECO:0000256" key="1">
    <source>
        <dbReference type="SAM" id="SignalP"/>
    </source>
</evidence>
<dbReference type="InterPro" id="IPR029045">
    <property type="entry name" value="ClpP/crotonase-like_dom_sf"/>
</dbReference>
<evidence type="ECO:0000313" key="3">
    <source>
        <dbReference type="Proteomes" id="UP000780801"/>
    </source>
</evidence>
<dbReference type="InterPro" id="IPR052766">
    <property type="entry name" value="S41A_metabolite_peptidase"/>
</dbReference>
<keyword evidence="3" id="KW-1185">Reference proteome</keyword>
<organism evidence="2 3">
    <name type="scientific">Lunasporangiospora selenospora</name>
    <dbReference type="NCBI Taxonomy" id="979761"/>
    <lineage>
        <taxon>Eukaryota</taxon>
        <taxon>Fungi</taxon>
        <taxon>Fungi incertae sedis</taxon>
        <taxon>Mucoromycota</taxon>
        <taxon>Mortierellomycotina</taxon>
        <taxon>Mortierellomycetes</taxon>
        <taxon>Mortierellales</taxon>
        <taxon>Mortierellaceae</taxon>
        <taxon>Lunasporangiospora</taxon>
    </lineage>
</organism>
<dbReference type="PANTHER" id="PTHR37049:SF4">
    <property type="entry name" value="RHODANESE DOMAIN-CONTAINING PROTEIN"/>
    <property type="match status" value="1"/>
</dbReference>
<dbReference type="PANTHER" id="PTHR37049">
    <property type="entry name" value="PEPTIDASE S41 FAMILY PROTEIN"/>
    <property type="match status" value="1"/>
</dbReference>
<keyword evidence="1" id="KW-0732">Signal</keyword>
<dbReference type="AlphaFoldDB" id="A0A9P6KHV3"/>
<protein>
    <recommendedName>
        <fullName evidence="4">Peptidase family S41</fullName>
    </recommendedName>
</protein>
<dbReference type="SUPFAM" id="SSF52096">
    <property type="entry name" value="ClpP/crotonase"/>
    <property type="match status" value="1"/>
</dbReference>
<proteinExistence type="predicted"/>
<dbReference type="OrthoDB" id="27214at2759"/>
<comment type="caution">
    <text evidence="2">The sequence shown here is derived from an EMBL/GenBank/DDBJ whole genome shotgun (WGS) entry which is preliminary data.</text>
</comment>
<accession>A0A9P6KHV3</accession>
<evidence type="ECO:0000313" key="2">
    <source>
        <dbReference type="EMBL" id="KAF9585566.1"/>
    </source>
</evidence>
<sequence>MVLFSFKAVILSLSVASLAFSAAARETLESLTTFFDDYYISRDSSLTRRLAKPLEADPVDIVAELKKIGRRQYTSDRQFHTDLFDVVASLHDGHAIYGAHCYIAYMFLQPIQLYAPVINGKQVLKVYKDSKNRGYEDCTVLTIDGKNAMHQVRKRASLLGNAKDPNVRLNEALVSMKYNLQTGSFEAFPGQFALRIFLPEKPTMRYELQCAGQKKRVVVEDEWTISPQVPFEFKDTESFIKNICLSPTGQPSNGPTANALTKRDQQISTLSHGRDRIHTLAKRVLNRAFAAPTDSSPNAPPTPPVYPEAIKIAAGAFTAVYQLKDRPTVGVIVFVVGLIDFREIEILHQALETLYSKGVTNLIIDVVSGDGGYANIGPDFAQLFFPSKSPLEKITKLKLRISPAIRELSAKVFNSTNGGRSDLGNMMNITGGAFYDASQFFDIENNRLYTNNSLYTDGVTEVRNGRKATYTKLTAYRPATYPPRPNQAKYPWTSNADRIRIVTDGRCLSACAHAIYSLSNQYKVPTYGIGGTYKEPLSKFQYAAAGAFSVENFSRMFKFGNMTSPVKPVPYAAVYAVTLAEFNVPSSNLPLEFDGAQHATDYRLNFDPVNARSKEALWSQVAQHAWK</sequence>
<feature type="signal peptide" evidence="1">
    <location>
        <begin position="1"/>
        <end position="24"/>
    </location>
</feature>
<feature type="chain" id="PRO_5040404473" description="Peptidase family S41" evidence="1">
    <location>
        <begin position="25"/>
        <end position="627"/>
    </location>
</feature>
<dbReference type="EMBL" id="JAABOA010000158">
    <property type="protein sequence ID" value="KAF9585566.1"/>
    <property type="molecule type" value="Genomic_DNA"/>
</dbReference>
<reference evidence="2" key="1">
    <citation type="journal article" date="2020" name="Fungal Divers.">
        <title>Resolving the Mortierellaceae phylogeny through synthesis of multi-gene phylogenetics and phylogenomics.</title>
        <authorList>
            <person name="Vandepol N."/>
            <person name="Liber J."/>
            <person name="Desiro A."/>
            <person name="Na H."/>
            <person name="Kennedy M."/>
            <person name="Barry K."/>
            <person name="Grigoriev I.V."/>
            <person name="Miller A.N."/>
            <person name="O'Donnell K."/>
            <person name="Stajich J.E."/>
            <person name="Bonito G."/>
        </authorList>
    </citation>
    <scope>NUCLEOTIDE SEQUENCE</scope>
    <source>
        <strain evidence="2">KOD1015</strain>
    </source>
</reference>
<evidence type="ECO:0008006" key="4">
    <source>
        <dbReference type="Google" id="ProtNLM"/>
    </source>
</evidence>